<dbReference type="GO" id="GO:0005634">
    <property type="term" value="C:nucleus"/>
    <property type="evidence" value="ECO:0007669"/>
    <property type="project" value="TreeGrafter"/>
</dbReference>
<dbReference type="InterPro" id="IPR029062">
    <property type="entry name" value="Class_I_gatase-like"/>
</dbReference>
<dbReference type="EMBL" id="CANTUO010000002">
    <property type="protein sequence ID" value="CAI5757858.1"/>
    <property type="molecule type" value="Genomic_DNA"/>
</dbReference>
<gene>
    <name evidence="2" type="ORF">CANVERA_P2370</name>
</gene>
<dbReference type="InterPro" id="IPR044992">
    <property type="entry name" value="ChyE-like"/>
</dbReference>
<dbReference type="PANTHER" id="PTHR42695">
    <property type="entry name" value="GLUTAMINE AMIDOTRANSFERASE YLR126C-RELATED"/>
    <property type="match status" value="1"/>
</dbReference>
<protein>
    <recommendedName>
        <fullName evidence="1">Glutamine amidotransferase domain-containing protein</fullName>
    </recommendedName>
</protein>
<feature type="domain" description="Glutamine amidotransferase" evidence="1">
    <location>
        <begin position="106"/>
        <end position="227"/>
    </location>
</feature>
<comment type="caution">
    <text evidence="2">The sequence shown here is derived from an EMBL/GenBank/DDBJ whole genome shotgun (WGS) entry which is preliminary data.</text>
</comment>
<dbReference type="OrthoDB" id="92161at2759"/>
<dbReference type="InterPro" id="IPR017926">
    <property type="entry name" value="GATASE"/>
</dbReference>
<dbReference type="AlphaFoldDB" id="A0A9W4TT71"/>
<proteinExistence type="predicted"/>
<evidence type="ECO:0000313" key="2">
    <source>
        <dbReference type="EMBL" id="CAI5757858.1"/>
    </source>
</evidence>
<dbReference type="Gene3D" id="3.40.50.880">
    <property type="match status" value="1"/>
</dbReference>
<sequence length="279" mass="31593">MTEDKETIPHIAILVLDDEIPNITSKYGDFGDNTINFLSKASNQLPPTVKYQLKSENSEFLNGQYSKLNLNLQNNYIIGFILTGSRSDSFRSDIEWINRLNNFITEQLVPSNLPSIGLCFGHQILCKNLGCKIDRNDKGWELGTATINLNTEIFKISNSPFLELKLDNEELLNHLNLIEFHRDIVYGLPNALTDDDKYLNIGSTSNCAIQGIIGGNILTFQGHPEFETDYSLDLLKSKFDAGVIELKEYEKAKYHTETLNNQGVLIGKVILKFIEDNRQ</sequence>
<organism evidence="2 3">
    <name type="scientific">Candida verbasci</name>
    <dbReference type="NCBI Taxonomy" id="1227364"/>
    <lineage>
        <taxon>Eukaryota</taxon>
        <taxon>Fungi</taxon>
        <taxon>Dikarya</taxon>
        <taxon>Ascomycota</taxon>
        <taxon>Saccharomycotina</taxon>
        <taxon>Pichiomycetes</taxon>
        <taxon>Debaryomycetaceae</taxon>
        <taxon>Candida/Lodderomyces clade</taxon>
        <taxon>Candida</taxon>
    </lineage>
</organism>
<name>A0A9W4TT71_9ASCO</name>
<dbReference type="PROSITE" id="PS51273">
    <property type="entry name" value="GATASE_TYPE_1"/>
    <property type="match status" value="1"/>
</dbReference>
<evidence type="ECO:0000259" key="1">
    <source>
        <dbReference type="Pfam" id="PF00117"/>
    </source>
</evidence>
<keyword evidence="3" id="KW-1185">Reference proteome</keyword>
<evidence type="ECO:0000313" key="3">
    <source>
        <dbReference type="Proteomes" id="UP001152885"/>
    </source>
</evidence>
<dbReference type="GO" id="GO:0005829">
    <property type="term" value="C:cytosol"/>
    <property type="evidence" value="ECO:0007669"/>
    <property type="project" value="TreeGrafter"/>
</dbReference>
<dbReference type="PANTHER" id="PTHR42695:SF5">
    <property type="entry name" value="GLUTAMINE AMIDOTRANSFERASE YLR126C-RELATED"/>
    <property type="match status" value="1"/>
</dbReference>
<dbReference type="CDD" id="cd01741">
    <property type="entry name" value="GATase1_1"/>
    <property type="match status" value="1"/>
</dbReference>
<dbReference type="Proteomes" id="UP001152885">
    <property type="component" value="Unassembled WGS sequence"/>
</dbReference>
<reference evidence="2" key="1">
    <citation type="submission" date="2022-12" db="EMBL/GenBank/DDBJ databases">
        <authorList>
            <person name="Brejova B."/>
        </authorList>
    </citation>
    <scope>NUCLEOTIDE SEQUENCE</scope>
</reference>
<dbReference type="Pfam" id="PF00117">
    <property type="entry name" value="GATase"/>
    <property type="match status" value="1"/>
</dbReference>
<dbReference type="SUPFAM" id="SSF52317">
    <property type="entry name" value="Class I glutamine amidotransferase-like"/>
    <property type="match status" value="1"/>
</dbReference>
<accession>A0A9W4TT71</accession>